<dbReference type="RefSeq" id="WP_306638576.1">
    <property type="nucleotide sequence ID" value="NZ_JAUSXB010000001.1"/>
</dbReference>
<evidence type="ECO:0000313" key="4">
    <source>
        <dbReference type="Proteomes" id="UP001236806"/>
    </source>
</evidence>
<gene>
    <name evidence="3" type="ORF">QFZ36_003757</name>
</gene>
<dbReference type="InterPro" id="IPR050966">
    <property type="entry name" value="Glutamyl_endopeptidase"/>
</dbReference>
<dbReference type="SUPFAM" id="SSF50494">
    <property type="entry name" value="Trypsin-like serine proteases"/>
    <property type="match status" value="1"/>
</dbReference>
<dbReference type="PANTHER" id="PTHR15462">
    <property type="entry name" value="SERINE PROTEASE"/>
    <property type="match status" value="1"/>
</dbReference>
<accession>A0ABU0PQE8</accession>
<evidence type="ECO:0000256" key="1">
    <source>
        <dbReference type="ARBA" id="ARBA00022729"/>
    </source>
</evidence>
<feature type="signal peptide" evidence="2">
    <location>
        <begin position="1"/>
        <end position="30"/>
    </location>
</feature>
<reference evidence="3 4" key="1">
    <citation type="submission" date="2023-07" db="EMBL/GenBank/DDBJ databases">
        <title>Comparative genomics of wheat-associated soil bacteria to identify genetic determinants of phenazine resistance.</title>
        <authorList>
            <person name="Mouncey N."/>
        </authorList>
    </citation>
    <scope>NUCLEOTIDE SEQUENCE [LARGE SCALE GENOMIC DNA]</scope>
    <source>
        <strain evidence="3 4">W1I3</strain>
    </source>
</reference>
<organism evidence="3 4">
    <name type="scientific">Pseudarthrobacter siccitolerans</name>
    <dbReference type="NCBI Taxonomy" id="861266"/>
    <lineage>
        <taxon>Bacteria</taxon>
        <taxon>Bacillati</taxon>
        <taxon>Actinomycetota</taxon>
        <taxon>Actinomycetes</taxon>
        <taxon>Micrococcales</taxon>
        <taxon>Micrococcaceae</taxon>
        <taxon>Pseudarthrobacter</taxon>
    </lineage>
</organism>
<dbReference type="Proteomes" id="UP001236806">
    <property type="component" value="Unassembled WGS sequence"/>
</dbReference>
<dbReference type="Gene3D" id="2.40.10.10">
    <property type="entry name" value="Trypsin-like serine proteases"/>
    <property type="match status" value="2"/>
</dbReference>
<dbReference type="InterPro" id="IPR009003">
    <property type="entry name" value="Peptidase_S1_PA"/>
</dbReference>
<dbReference type="PANTHER" id="PTHR15462:SF19">
    <property type="entry name" value="PEPTIDASE S1 DOMAIN-CONTAINING PROTEIN"/>
    <property type="match status" value="1"/>
</dbReference>
<protein>
    <submittedName>
        <fullName evidence="3">V8-like Glu-specific endopeptidase</fullName>
    </submittedName>
</protein>
<evidence type="ECO:0000256" key="2">
    <source>
        <dbReference type="SAM" id="SignalP"/>
    </source>
</evidence>
<dbReference type="InterPro" id="IPR043504">
    <property type="entry name" value="Peptidase_S1_PA_chymotrypsin"/>
</dbReference>
<keyword evidence="4" id="KW-1185">Reference proteome</keyword>
<sequence>MTRTRSLATGLLSLSAAAVLALTAAGGATAAPAASEDKKNPSVTSAAVENAGAADYWTADRMLTAIPGDVLAGKALERGNRSSPLLVEKSKSTEVKASRSQQTLAQSETPVKTVGKVFFTLAGTNYVCSGNSVSAKNKSTVSTAGHCVNEGPGAFATNFVFVPAYENGAAPYGRWTATSLHTPTQWSSGGDMTYDTGFAVVGRNTSGQYLADVVGASGVAFNQAYGLTYKSYGYPAASPFNGETLKSCYGRASKDTNNPQFATQGIPCDMTGGSSGGPWFIQNSKTTGADGPQNSINSYGYNGSAVMYGPYWGAVIQQAYKSAAAS</sequence>
<keyword evidence="1 2" id="KW-0732">Signal</keyword>
<name>A0ABU0PQE8_9MICC</name>
<dbReference type="EMBL" id="JAUSXB010000001">
    <property type="protein sequence ID" value="MDQ0676196.1"/>
    <property type="molecule type" value="Genomic_DNA"/>
</dbReference>
<feature type="chain" id="PRO_5047218320" evidence="2">
    <location>
        <begin position="31"/>
        <end position="326"/>
    </location>
</feature>
<comment type="caution">
    <text evidence="3">The sequence shown here is derived from an EMBL/GenBank/DDBJ whole genome shotgun (WGS) entry which is preliminary data.</text>
</comment>
<evidence type="ECO:0000313" key="3">
    <source>
        <dbReference type="EMBL" id="MDQ0676196.1"/>
    </source>
</evidence>
<proteinExistence type="predicted"/>